<dbReference type="AlphaFoldDB" id="A0ABD1XIK3"/>
<dbReference type="Proteomes" id="UP001605036">
    <property type="component" value="Unassembled WGS sequence"/>
</dbReference>
<evidence type="ECO:0000256" key="1">
    <source>
        <dbReference type="SAM" id="MobiDB-lite"/>
    </source>
</evidence>
<accession>A0ABD1XIK3</accession>
<proteinExistence type="predicted"/>
<organism evidence="2 3">
    <name type="scientific">Riccia fluitans</name>
    <dbReference type="NCBI Taxonomy" id="41844"/>
    <lineage>
        <taxon>Eukaryota</taxon>
        <taxon>Viridiplantae</taxon>
        <taxon>Streptophyta</taxon>
        <taxon>Embryophyta</taxon>
        <taxon>Marchantiophyta</taxon>
        <taxon>Marchantiopsida</taxon>
        <taxon>Marchantiidae</taxon>
        <taxon>Marchantiales</taxon>
        <taxon>Ricciaceae</taxon>
        <taxon>Riccia</taxon>
    </lineage>
</organism>
<reference evidence="2 3" key="1">
    <citation type="submission" date="2024-09" db="EMBL/GenBank/DDBJ databases">
        <title>Chromosome-scale assembly of Riccia fluitans.</title>
        <authorList>
            <person name="Paukszto L."/>
            <person name="Sawicki J."/>
            <person name="Karawczyk K."/>
            <person name="Piernik-Szablinska J."/>
            <person name="Szczecinska M."/>
            <person name="Mazdziarz M."/>
        </authorList>
    </citation>
    <scope>NUCLEOTIDE SEQUENCE [LARGE SCALE GENOMIC DNA]</scope>
    <source>
        <strain evidence="2">Rf_01</strain>
        <tissue evidence="2">Aerial parts of the thallus</tissue>
    </source>
</reference>
<evidence type="ECO:0000313" key="3">
    <source>
        <dbReference type="Proteomes" id="UP001605036"/>
    </source>
</evidence>
<feature type="region of interest" description="Disordered" evidence="1">
    <location>
        <begin position="76"/>
        <end position="97"/>
    </location>
</feature>
<protein>
    <submittedName>
        <fullName evidence="2">Uncharacterized protein</fullName>
    </submittedName>
</protein>
<keyword evidence="3" id="KW-1185">Reference proteome</keyword>
<feature type="compositionally biased region" description="Low complexity" evidence="1">
    <location>
        <begin position="82"/>
        <end position="97"/>
    </location>
</feature>
<gene>
    <name evidence="2" type="ORF">R1flu_027178</name>
</gene>
<evidence type="ECO:0000313" key="2">
    <source>
        <dbReference type="EMBL" id="KAL2608605.1"/>
    </source>
</evidence>
<sequence>MEAKAGYSWRSPSQASPPLAKLCQWRRRPAIPGEALAKASPPLAKLLPVSWPSLAVGCLHWLNVRQWRRALATQGEGPATCSLPPSLASPSLAKSSQ</sequence>
<name>A0ABD1XIK3_9MARC</name>
<dbReference type="EMBL" id="JBHFFA010000008">
    <property type="protein sequence ID" value="KAL2608605.1"/>
    <property type="molecule type" value="Genomic_DNA"/>
</dbReference>
<comment type="caution">
    <text evidence="2">The sequence shown here is derived from an EMBL/GenBank/DDBJ whole genome shotgun (WGS) entry which is preliminary data.</text>
</comment>